<dbReference type="SMART" id="SM00714">
    <property type="entry name" value="LITAF"/>
    <property type="match status" value="1"/>
</dbReference>
<dbReference type="EMBL" id="CAXLJM020000124">
    <property type="protein sequence ID" value="CAL8139194.1"/>
    <property type="molecule type" value="Genomic_DNA"/>
</dbReference>
<feature type="domain" description="LITAF" evidence="10">
    <location>
        <begin position="35"/>
        <end position="121"/>
    </location>
</feature>
<dbReference type="PROSITE" id="PS51837">
    <property type="entry name" value="LITAF"/>
    <property type="match status" value="1"/>
</dbReference>
<feature type="region of interest" description="Disordered" evidence="8">
    <location>
        <begin position="1"/>
        <end position="30"/>
    </location>
</feature>
<accession>A0ABP1RZ45</accession>
<proteinExistence type="inferred from homology"/>
<keyword evidence="12" id="KW-1185">Reference proteome</keyword>
<evidence type="ECO:0000256" key="2">
    <source>
        <dbReference type="ARBA" id="ARBA00004481"/>
    </source>
</evidence>
<dbReference type="Proteomes" id="UP001642540">
    <property type="component" value="Unassembled WGS sequence"/>
</dbReference>
<evidence type="ECO:0000313" key="12">
    <source>
        <dbReference type="Proteomes" id="UP001642540"/>
    </source>
</evidence>
<evidence type="ECO:0000256" key="5">
    <source>
        <dbReference type="ARBA" id="ARBA00022723"/>
    </source>
</evidence>
<evidence type="ECO:0000256" key="4">
    <source>
        <dbReference type="ARBA" id="ARBA00005975"/>
    </source>
</evidence>
<evidence type="ECO:0000256" key="6">
    <source>
        <dbReference type="ARBA" id="ARBA00022833"/>
    </source>
</evidence>
<evidence type="ECO:0000256" key="7">
    <source>
        <dbReference type="ARBA" id="ARBA00023136"/>
    </source>
</evidence>
<gene>
    <name evidence="11" type="ORF">ODALV1_LOCUS27725</name>
</gene>
<feature type="transmembrane region" description="Helical" evidence="9">
    <location>
        <begin position="73"/>
        <end position="96"/>
    </location>
</feature>
<evidence type="ECO:0000256" key="9">
    <source>
        <dbReference type="SAM" id="Phobius"/>
    </source>
</evidence>
<sequence length="121" mass="13651">MSDDAPIITEEILPDKKDENETQNQPTSSPIPLEIQQVQILPKLGPRPVRVFCVNCSKTVLTNLNKSLNSTGYCYICCITVWFGILCACCCIPCLMDSETSWWNTEHTCPDCNFHFGTYKP</sequence>
<evidence type="ECO:0000256" key="3">
    <source>
        <dbReference type="ARBA" id="ARBA00004630"/>
    </source>
</evidence>
<name>A0ABP1RZ45_9HEXA</name>
<dbReference type="PANTHER" id="PTHR23292">
    <property type="entry name" value="LIPOPOLYSACCHARIDE-INDUCED TUMOR NECROSIS FACTOR-ALPHA FACTOR"/>
    <property type="match status" value="1"/>
</dbReference>
<keyword evidence="9" id="KW-0812">Transmembrane</keyword>
<keyword evidence="7 9" id="KW-0472">Membrane</keyword>
<protein>
    <recommendedName>
        <fullName evidence="10">LITAF domain-containing protein</fullName>
    </recommendedName>
</protein>
<organism evidence="11 12">
    <name type="scientific">Orchesella dallaii</name>
    <dbReference type="NCBI Taxonomy" id="48710"/>
    <lineage>
        <taxon>Eukaryota</taxon>
        <taxon>Metazoa</taxon>
        <taxon>Ecdysozoa</taxon>
        <taxon>Arthropoda</taxon>
        <taxon>Hexapoda</taxon>
        <taxon>Collembola</taxon>
        <taxon>Entomobryomorpha</taxon>
        <taxon>Entomobryoidea</taxon>
        <taxon>Orchesellidae</taxon>
        <taxon>Orchesellinae</taxon>
        <taxon>Orchesella</taxon>
    </lineage>
</organism>
<comment type="subcellular location">
    <subcellularLocation>
        <location evidence="2">Endosome membrane</location>
        <topology evidence="2">Peripheral membrane protein</topology>
    </subcellularLocation>
    <subcellularLocation>
        <location evidence="1">Late endosome membrane</location>
    </subcellularLocation>
    <subcellularLocation>
        <location evidence="3">Lysosome membrane</location>
        <topology evidence="3">Peripheral membrane protein</topology>
        <orientation evidence="3">Cytoplasmic side</orientation>
    </subcellularLocation>
</comment>
<keyword evidence="5" id="KW-0479">Metal-binding</keyword>
<keyword evidence="9" id="KW-1133">Transmembrane helix</keyword>
<evidence type="ECO:0000256" key="8">
    <source>
        <dbReference type="SAM" id="MobiDB-lite"/>
    </source>
</evidence>
<evidence type="ECO:0000259" key="10">
    <source>
        <dbReference type="PROSITE" id="PS51837"/>
    </source>
</evidence>
<dbReference type="Pfam" id="PF10601">
    <property type="entry name" value="zf-LITAF-like"/>
    <property type="match status" value="1"/>
</dbReference>
<dbReference type="InterPro" id="IPR006629">
    <property type="entry name" value="LITAF"/>
</dbReference>
<reference evidence="11 12" key="1">
    <citation type="submission" date="2024-08" db="EMBL/GenBank/DDBJ databases">
        <authorList>
            <person name="Cucini C."/>
            <person name="Frati F."/>
        </authorList>
    </citation>
    <scope>NUCLEOTIDE SEQUENCE [LARGE SCALE GENOMIC DNA]</scope>
</reference>
<dbReference type="InterPro" id="IPR037519">
    <property type="entry name" value="LITAF_fam"/>
</dbReference>
<keyword evidence="6" id="KW-0862">Zinc</keyword>
<comment type="caution">
    <text evidence="11">The sequence shown here is derived from an EMBL/GenBank/DDBJ whole genome shotgun (WGS) entry which is preliminary data.</text>
</comment>
<dbReference type="PANTHER" id="PTHR23292:SF6">
    <property type="entry name" value="FI16602P1-RELATED"/>
    <property type="match status" value="1"/>
</dbReference>
<evidence type="ECO:0000256" key="1">
    <source>
        <dbReference type="ARBA" id="ARBA00004414"/>
    </source>
</evidence>
<evidence type="ECO:0000313" key="11">
    <source>
        <dbReference type="EMBL" id="CAL8139194.1"/>
    </source>
</evidence>
<comment type="similarity">
    <text evidence="4">Belongs to the CDIP1/LITAF family.</text>
</comment>